<name>F2EIY9_HORVV</name>
<dbReference type="AlphaFoldDB" id="F2EIY9"/>
<protein>
    <submittedName>
        <fullName evidence="1">Predicted protein</fullName>
    </submittedName>
</protein>
<dbReference type="EMBL" id="AK376116">
    <property type="protein sequence ID" value="BAK07311.1"/>
    <property type="molecule type" value="mRNA"/>
</dbReference>
<evidence type="ECO:0000313" key="1">
    <source>
        <dbReference type="EMBL" id="BAK07311.1"/>
    </source>
</evidence>
<organism evidence="1">
    <name type="scientific">Hordeum vulgare subsp. vulgare</name>
    <name type="common">Domesticated barley</name>
    <dbReference type="NCBI Taxonomy" id="112509"/>
    <lineage>
        <taxon>Eukaryota</taxon>
        <taxon>Viridiplantae</taxon>
        <taxon>Streptophyta</taxon>
        <taxon>Embryophyta</taxon>
        <taxon>Tracheophyta</taxon>
        <taxon>Spermatophyta</taxon>
        <taxon>Magnoliopsida</taxon>
        <taxon>Liliopsida</taxon>
        <taxon>Poales</taxon>
        <taxon>Poaceae</taxon>
        <taxon>BOP clade</taxon>
        <taxon>Pooideae</taxon>
        <taxon>Triticodae</taxon>
        <taxon>Triticeae</taxon>
        <taxon>Hordeinae</taxon>
        <taxon>Hordeum</taxon>
    </lineage>
</organism>
<accession>F2EIY9</accession>
<reference evidence="1" key="1">
    <citation type="journal article" date="2011" name="Plant Physiol.">
        <title>Comprehensive sequence analysis of 24,783 barley full-length cDNAs derived from 12 clone libraries.</title>
        <authorList>
            <person name="Matsumoto T."/>
            <person name="Tanaka T."/>
            <person name="Sakai H."/>
            <person name="Amano N."/>
            <person name="Kanamori H."/>
            <person name="Kurita K."/>
            <person name="Kikuta A."/>
            <person name="Kamiya K."/>
            <person name="Yamamoto M."/>
            <person name="Ikawa H."/>
            <person name="Fujii N."/>
            <person name="Hori K."/>
            <person name="Itoh T."/>
            <person name="Sato K."/>
        </authorList>
    </citation>
    <scope>NUCLEOTIDE SEQUENCE</scope>
    <source>
        <tissue evidence="1">Seed</tissue>
    </source>
</reference>
<sequence>MGILFLLLPSCRRGGGRWDAEKSGSASWRAVVAVFSLCSSAGVFLAELRRASVVCRSPPPPCFFWSNGDLLEPLRLRSLLSTRHSVKGGSQVRG</sequence>
<proteinExistence type="evidence at transcript level"/>